<keyword evidence="2" id="KW-1185">Reference proteome</keyword>
<evidence type="ECO:0000313" key="1">
    <source>
        <dbReference type="EMBL" id="MBE9041856.1"/>
    </source>
</evidence>
<gene>
    <name evidence="1" type="ORF">IQ235_13810</name>
</gene>
<protein>
    <submittedName>
        <fullName evidence="1">Uncharacterized protein</fullName>
    </submittedName>
</protein>
<organism evidence="1 2">
    <name type="scientific">Zarconia navalis LEGE 11467</name>
    <dbReference type="NCBI Taxonomy" id="1828826"/>
    <lineage>
        <taxon>Bacteria</taxon>
        <taxon>Bacillati</taxon>
        <taxon>Cyanobacteriota</taxon>
        <taxon>Cyanophyceae</taxon>
        <taxon>Oscillatoriophycideae</taxon>
        <taxon>Oscillatoriales</taxon>
        <taxon>Oscillatoriales incertae sedis</taxon>
        <taxon>Zarconia</taxon>
        <taxon>Zarconia navalis</taxon>
    </lineage>
</organism>
<dbReference type="Proteomes" id="UP000621799">
    <property type="component" value="Unassembled WGS sequence"/>
</dbReference>
<evidence type="ECO:0000313" key="2">
    <source>
        <dbReference type="Proteomes" id="UP000621799"/>
    </source>
</evidence>
<comment type="caution">
    <text evidence="1">The sequence shown here is derived from an EMBL/GenBank/DDBJ whole genome shotgun (WGS) entry which is preliminary data.</text>
</comment>
<dbReference type="AlphaFoldDB" id="A0A928VXC3"/>
<reference evidence="1" key="1">
    <citation type="submission" date="2020-10" db="EMBL/GenBank/DDBJ databases">
        <authorList>
            <person name="Castelo-Branco R."/>
            <person name="Eusebio N."/>
            <person name="Adriana R."/>
            <person name="Vieira A."/>
            <person name="Brugerolle De Fraissinette N."/>
            <person name="Rezende De Castro R."/>
            <person name="Schneider M.P."/>
            <person name="Vasconcelos V."/>
            <person name="Leao P.N."/>
        </authorList>
    </citation>
    <scope>NUCLEOTIDE SEQUENCE</scope>
    <source>
        <strain evidence="1">LEGE 11467</strain>
    </source>
</reference>
<dbReference type="EMBL" id="JADEXN010000256">
    <property type="protein sequence ID" value="MBE9041856.1"/>
    <property type="molecule type" value="Genomic_DNA"/>
</dbReference>
<sequence>MGNFRESIERIDAQFKNLQTQVNYSTIYLKSEAPIASIPELDCPLNLQIKETWESSTYAAKNMMFRLLKTGI</sequence>
<proteinExistence type="predicted"/>
<accession>A0A928VXC3</accession>
<name>A0A928VXC3_9CYAN</name>